<reference evidence="1" key="1">
    <citation type="submission" date="2020-03" db="EMBL/GenBank/DDBJ databases">
        <title>Castanea mollissima Vanexum genome sequencing.</title>
        <authorList>
            <person name="Staton M."/>
        </authorList>
    </citation>
    <scope>NUCLEOTIDE SEQUENCE</scope>
    <source>
        <tissue evidence="1">Leaf</tissue>
    </source>
</reference>
<dbReference type="AlphaFoldDB" id="A0A8J4R1X9"/>
<dbReference type="Proteomes" id="UP000737018">
    <property type="component" value="Unassembled WGS sequence"/>
</dbReference>
<evidence type="ECO:0000313" key="1">
    <source>
        <dbReference type="EMBL" id="KAF3963465.1"/>
    </source>
</evidence>
<dbReference type="EMBL" id="JRKL02001535">
    <property type="protein sequence ID" value="KAF3963465.1"/>
    <property type="molecule type" value="Genomic_DNA"/>
</dbReference>
<sequence>MDSVKKDSDETMIFLSFRGAHTRYGFTGHVYEVLCNLYGECSQGWCTESEFEFIQRISEEISIKFEWSCYSNMSFNSKIRNCNWLQEILRLPQSIRRVHAINCLDPQSSRRWLNQKLREILGLLPDGVCECARRDILMDPQSSTLLSHQVNLPNLMTCP</sequence>
<keyword evidence="2" id="KW-1185">Reference proteome</keyword>
<organism evidence="1 2">
    <name type="scientific">Castanea mollissima</name>
    <name type="common">Chinese chestnut</name>
    <dbReference type="NCBI Taxonomy" id="60419"/>
    <lineage>
        <taxon>Eukaryota</taxon>
        <taxon>Viridiplantae</taxon>
        <taxon>Streptophyta</taxon>
        <taxon>Embryophyta</taxon>
        <taxon>Tracheophyta</taxon>
        <taxon>Spermatophyta</taxon>
        <taxon>Magnoliopsida</taxon>
        <taxon>eudicotyledons</taxon>
        <taxon>Gunneridae</taxon>
        <taxon>Pentapetalae</taxon>
        <taxon>rosids</taxon>
        <taxon>fabids</taxon>
        <taxon>Fagales</taxon>
        <taxon>Fagaceae</taxon>
        <taxon>Castanea</taxon>
    </lineage>
</organism>
<gene>
    <name evidence="1" type="ORF">CMV_012153</name>
</gene>
<comment type="caution">
    <text evidence="1">The sequence shown here is derived from an EMBL/GenBank/DDBJ whole genome shotgun (WGS) entry which is preliminary data.</text>
</comment>
<evidence type="ECO:0000313" key="2">
    <source>
        <dbReference type="Proteomes" id="UP000737018"/>
    </source>
</evidence>
<accession>A0A8J4R1X9</accession>
<name>A0A8J4R1X9_9ROSI</name>
<proteinExistence type="predicted"/>
<protein>
    <submittedName>
        <fullName evidence="1">Uncharacterized protein</fullName>
    </submittedName>
</protein>